<keyword evidence="3" id="KW-1185">Reference proteome</keyword>
<sequence length="86" mass="10296">PEWLLAPLRITTPIPPWMRRRKIRMDLPRRNLEARPPPLRDSPRWVSPRTRNSRRPSSPHSTRMYRTVTHHRTRSTDALSTLHTLC</sequence>
<dbReference type="AlphaFoldDB" id="A0AAV5SQN4"/>
<proteinExistence type="predicted"/>
<accession>A0AAV5SQN4</accession>
<organism evidence="2 3">
    <name type="scientific">Pristionchus entomophagus</name>
    <dbReference type="NCBI Taxonomy" id="358040"/>
    <lineage>
        <taxon>Eukaryota</taxon>
        <taxon>Metazoa</taxon>
        <taxon>Ecdysozoa</taxon>
        <taxon>Nematoda</taxon>
        <taxon>Chromadorea</taxon>
        <taxon>Rhabditida</taxon>
        <taxon>Rhabditina</taxon>
        <taxon>Diplogasteromorpha</taxon>
        <taxon>Diplogasteroidea</taxon>
        <taxon>Neodiplogasteridae</taxon>
        <taxon>Pristionchus</taxon>
    </lineage>
</organism>
<dbReference type="EMBL" id="BTSX01000002">
    <property type="protein sequence ID" value="GMS83609.1"/>
    <property type="molecule type" value="Genomic_DNA"/>
</dbReference>
<evidence type="ECO:0000256" key="1">
    <source>
        <dbReference type="SAM" id="MobiDB-lite"/>
    </source>
</evidence>
<name>A0AAV5SQN4_9BILA</name>
<gene>
    <name evidence="2" type="ORF">PENTCL1PPCAC_5784</name>
</gene>
<feature type="non-terminal residue" evidence="2">
    <location>
        <position position="1"/>
    </location>
</feature>
<feature type="compositionally biased region" description="Low complexity" evidence="1">
    <location>
        <begin position="47"/>
        <end position="62"/>
    </location>
</feature>
<protein>
    <submittedName>
        <fullName evidence="2">Uncharacterized protein</fullName>
    </submittedName>
</protein>
<reference evidence="2" key="1">
    <citation type="submission" date="2023-10" db="EMBL/GenBank/DDBJ databases">
        <title>Genome assembly of Pristionchus species.</title>
        <authorList>
            <person name="Yoshida K."/>
            <person name="Sommer R.J."/>
        </authorList>
    </citation>
    <scope>NUCLEOTIDE SEQUENCE</scope>
    <source>
        <strain evidence="2">RS0144</strain>
    </source>
</reference>
<evidence type="ECO:0000313" key="3">
    <source>
        <dbReference type="Proteomes" id="UP001432027"/>
    </source>
</evidence>
<evidence type="ECO:0000313" key="2">
    <source>
        <dbReference type="EMBL" id="GMS83609.1"/>
    </source>
</evidence>
<comment type="caution">
    <text evidence="2">The sequence shown here is derived from an EMBL/GenBank/DDBJ whole genome shotgun (WGS) entry which is preliminary data.</text>
</comment>
<dbReference type="Proteomes" id="UP001432027">
    <property type="component" value="Unassembled WGS sequence"/>
</dbReference>
<feature type="region of interest" description="Disordered" evidence="1">
    <location>
        <begin position="28"/>
        <end position="86"/>
    </location>
</feature>
<feature type="compositionally biased region" description="Polar residues" evidence="1">
    <location>
        <begin position="76"/>
        <end position="86"/>
    </location>
</feature>